<dbReference type="InterPro" id="IPR008969">
    <property type="entry name" value="CarboxyPept-like_regulatory"/>
</dbReference>
<dbReference type="Pfam" id="PF00593">
    <property type="entry name" value="TonB_dep_Rec_b-barrel"/>
    <property type="match status" value="1"/>
</dbReference>
<dbReference type="Proteomes" id="UP000245379">
    <property type="component" value="Unassembled WGS sequence"/>
</dbReference>
<dbReference type="InterPro" id="IPR036942">
    <property type="entry name" value="Beta-barrel_TonB_sf"/>
</dbReference>
<evidence type="ECO:0000256" key="3">
    <source>
        <dbReference type="ARBA" id="ARBA00022452"/>
    </source>
</evidence>
<feature type="domain" description="TonB-dependent receptor-like beta-barrel" evidence="10">
    <location>
        <begin position="377"/>
        <end position="864"/>
    </location>
</feature>
<keyword evidence="2 8" id="KW-0813">Transport</keyword>
<dbReference type="PANTHER" id="PTHR47234">
    <property type="match status" value="1"/>
</dbReference>
<organism evidence="12 13">
    <name type="scientific">Pedobacter yonginense</name>
    <dbReference type="NCBI Taxonomy" id="651869"/>
    <lineage>
        <taxon>Bacteria</taxon>
        <taxon>Pseudomonadati</taxon>
        <taxon>Bacteroidota</taxon>
        <taxon>Sphingobacteriia</taxon>
        <taxon>Sphingobacteriales</taxon>
        <taxon>Sphingobacteriaceae</taxon>
        <taxon>Pedobacter</taxon>
    </lineage>
</organism>
<comment type="similarity">
    <text evidence="8 9">Belongs to the TonB-dependent receptor family.</text>
</comment>
<evidence type="ECO:0000256" key="9">
    <source>
        <dbReference type="RuleBase" id="RU003357"/>
    </source>
</evidence>
<keyword evidence="3 8" id="KW-1134">Transmembrane beta strand</keyword>
<comment type="subcellular location">
    <subcellularLocation>
        <location evidence="1 8">Cell outer membrane</location>
        <topology evidence="1 8">Multi-pass membrane protein</topology>
    </subcellularLocation>
</comment>
<dbReference type="PANTHER" id="PTHR47234:SF3">
    <property type="entry name" value="SECRETIN_TONB SHORT N-TERMINAL DOMAIN-CONTAINING PROTEIN"/>
    <property type="match status" value="1"/>
</dbReference>
<evidence type="ECO:0000313" key="13">
    <source>
        <dbReference type="Proteomes" id="UP000245379"/>
    </source>
</evidence>
<evidence type="ECO:0000256" key="7">
    <source>
        <dbReference type="ARBA" id="ARBA00023237"/>
    </source>
</evidence>
<evidence type="ECO:0000259" key="10">
    <source>
        <dbReference type="Pfam" id="PF00593"/>
    </source>
</evidence>
<dbReference type="InterPro" id="IPR012910">
    <property type="entry name" value="Plug_dom"/>
</dbReference>
<dbReference type="GO" id="GO:0009279">
    <property type="term" value="C:cell outer membrane"/>
    <property type="evidence" value="ECO:0007669"/>
    <property type="project" value="UniProtKB-SubCell"/>
</dbReference>
<dbReference type="Gene3D" id="2.40.170.20">
    <property type="entry name" value="TonB-dependent receptor, beta-barrel domain"/>
    <property type="match status" value="1"/>
</dbReference>
<keyword evidence="4 8" id="KW-0812">Transmembrane</keyword>
<feature type="domain" description="TonB-dependent receptor plug" evidence="11">
    <location>
        <begin position="117"/>
        <end position="236"/>
    </location>
</feature>
<evidence type="ECO:0000256" key="8">
    <source>
        <dbReference type="PROSITE-ProRule" id="PRU01360"/>
    </source>
</evidence>
<sequence>MNKRLLYILLGIFLSPVALFAQISIKGKVANSNGEAIIAASIKEKNSNKATLSDQNGDFKISVAEKAILIVSAIGYEKTEVAVTTSPMTITLAENTQNLGDFVVVGTRGKGRSSILTPVPVDVIKINSVNLPTAKMDLTSILNSASPSFNFNKQSGSDGADQIDLATLRGLGPDQTLVLVNGKRRHQTAFVAVFGTRGRGNSGTDLNAIPESSIDRVEILRDGASAQYGSDAIAGVINLILKKDVGVLSVNTGYSGYYDPRNNTYYAKELGQYRHGGAIDGNAFSLGTNYGLALGKNNGFINFSGNFFANGKTFRQNLNTDLSTKDGLPINTVRRSTGDGSVTSGGLMYNMELPIANTKTVIYSFGGGNIKASDAYAYTRNLSERPERFPNGVAGNPILQSTIDGETYYDPIIQTKIQDLSFAAGVRGVWGKDWNWDLSNTLGRNNFHFYGDQTFNASLGAGKTHFDDGGFSFLQNTVNFNLSKAIPDVASGLNLAFGLEHRYENYKIYAGEKDSYANYDLNKATGAQGFPGYQPSDEVNASRSNVAAYADAELDATDRWLLGVAIRAENYNDFGFTSNYKFATRYKLTSNFNVRGSISTGFRAPSLQQINFSNTFTNVQGGNVFEVKIAPNYSPITKAAGIPELKQERSLNASLGLSWKPAPEVTITLDGYRIKIKDRVVLSGQFDDNIPALNPILNQLNVSQAQFFANAVTTTNYGLDLVVDYTKRFDNKSIKVLFTGNFNHLNINKINIPSALDGSYENQQSFFSDREQAYIKASAPPVKLGLNLDYGFGNWMVGTHFLYYGKISILGYGYANTYPPLVELDNSTTTVLEQFNYSGKMVTDIYGSYKISKRLTVFFGADNVFNIHPDYGYVPGAKLSAYDGETGGAWDAVQMGFNGRKLFTKLAFSF</sequence>
<dbReference type="SUPFAM" id="SSF49464">
    <property type="entry name" value="Carboxypeptidase regulatory domain-like"/>
    <property type="match status" value="1"/>
</dbReference>
<comment type="caution">
    <text evidence="12">The sequence shown here is derived from an EMBL/GenBank/DDBJ whole genome shotgun (WGS) entry which is preliminary data.</text>
</comment>
<dbReference type="Gene3D" id="2.170.130.10">
    <property type="entry name" value="TonB-dependent receptor, plug domain"/>
    <property type="match status" value="1"/>
</dbReference>
<dbReference type="RefSeq" id="WP_109923813.1">
    <property type="nucleotide sequence ID" value="NZ_QGNZ01000001.1"/>
</dbReference>
<keyword evidence="5 9" id="KW-0798">TonB box</keyword>
<evidence type="ECO:0000259" key="11">
    <source>
        <dbReference type="Pfam" id="PF07715"/>
    </source>
</evidence>
<dbReference type="PROSITE" id="PS52016">
    <property type="entry name" value="TONB_DEPENDENT_REC_3"/>
    <property type="match status" value="1"/>
</dbReference>
<evidence type="ECO:0000256" key="6">
    <source>
        <dbReference type="ARBA" id="ARBA00023136"/>
    </source>
</evidence>
<dbReference type="EMBL" id="QGNZ01000001">
    <property type="protein sequence ID" value="PWS28366.1"/>
    <property type="molecule type" value="Genomic_DNA"/>
</dbReference>
<keyword evidence="6 8" id="KW-0472">Membrane</keyword>
<evidence type="ECO:0000256" key="1">
    <source>
        <dbReference type="ARBA" id="ARBA00004571"/>
    </source>
</evidence>
<accession>A0A317ESY6</accession>
<proteinExistence type="inferred from homology"/>
<dbReference type="InterPro" id="IPR039426">
    <property type="entry name" value="TonB-dep_rcpt-like"/>
</dbReference>
<keyword evidence="13" id="KW-1185">Reference proteome</keyword>
<gene>
    <name evidence="12" type="ORF">DHW03_00465</name>
</gene>
<dbReference type="InterPro" id="IPR037066">
    <property type="entry name" value="Plug_dom_sf"/>
</dbReference>
<evidence type="ECO:0000256" key="5">
    <source>
        <dbReference type="ARBA" id="ARBA00023077"/>
    </source>
</evidence>
<name>A0A317ESY6_9SPHI</name>
<protein>
    <submittedName>
        <fullName evidence="12">TonB-dependent receptor</fullName>
    </submittedName>
</protein>
<keyword evidence="12" id="KW-0675">Receptor</keyword>
<evidence type="ECO:0000256" key="2">
    <source>
        <dbReference type="ARBA" id="ARBA00022448"/>
    </source>
</evidence>
<evidence type="ECO:0000256" key="4">
    <source>
        <dbReference type="ARBA" id="ARBA00022692"/>
    </source>
</evidence>
<dbReference type="AlphaFoldDB" id="A0A317ESY6"/>
<dbReference type="Pfam" id="PF07715">
    <property type="entry name" value="Plug"/>
    <property type="match status" value="1"/>
</dbReference>
<dbReference type="InterPro" id="IPR000531">
    <property type="entry name" value="Beta-barrel_TonB"/>
</dbReference>
<dbReference type="OrthoDB" id="9805434at2"/>
<dbReference type="SUPFAM" id="SSF56935">
    <property type="entry name" value="Porins"/>
    <property type="match status" value="1"/>
</dbReference>
<evidence type="ECO:0000313" key="12">
    <source>
        <dbReference type="EMBL" id="PWS28366.1"/>
    </source>
</evidence>
<dbReference type="Gene3D" id="2.60.40.1120">
    <property type="entry name" value="Carboxypeptidase-like, regulatory domain"/>
    <property type="match status" value="1"/>
</dbReference>
<dbReference type="Pfam" id="PF13715">
    <property type="entry name" value="CarbopepD_reg_2"/>
    <property type="match status" value="1"/>
</dbReference>
<reference evidence="12 13" key="1">
    <citation type="submission" date="2018-05" db="EMBL/GenBank/DDBJ databases">
        <title>Pedobacter paludis sp. nov., isolated from wetland soil.</title>
        <authorList>
            <person name="Zhang Y."/>
            <person name="Wang G."/>
        </authorList>
    </citation>
    <scope>NUCLEOTIDE SEQUENCE [LARGE SCALE GENOMIC DNA]</scope>
    <source>
        <strain evidence="12 13">KCTC22721</strain>
    </source>
</reference>
<keyword evidence="7 8" id="KW-0998">Cell outer membrane</keyword>